<feature type="binding site" evidence="1">
    <location>
        <position position="116"/>
    </location>
    <ligand>
        <name>Mg(2+)</name>
        <dbReference type="ChEBI" id="CHEBI:18420"/>
        <label>3</label>
    </ligand>
</feature>
<feature type="binding site" evidence="1">
    <location>
        <position position="190"/>
    </location>
    <ligand>
        <name>ATP</name>
        <dbReference type="ChEBI" id="CHEBI:30616"/>
    </ligand>
</feature>
<dbReference type="Pfam" id="PF02769">
    <property type="entry name" value="AIRS_C"/>
    <property type="match status" value="1"/>
</dbReference>
<comment type="pathway">
    <text evidence="1">Cofactor biosynthesis; thiamine diphosphate biosynthesis; thiamine diphosphate from thiamine phosphate: step 1/1.</text>
</comment>
<feature type="domain" description="PurM-like C-terminal" evidence="3">
    <location>
        <begin position="195"/>
        <end position="349"/>
    </location>
</feature>
<feature type="binding site" evidence="1">
    <location>
        <position position="258"/>
    </location>
    <ligand>
        <name>Mg(2+)</name>
        <dbReference type="ChEBI" id="CHEBI:18420"/>
        <label>3</label>
    </ligand>
</feature>
<organism evidence="4 5">
    <name type="scientific">Schinkia azotoformans MEV2011</name>
    <dbReference type="NCBI Taxonomy" id="1348973"/>
    <lineage>
        <taxon>Bacteria</taxon>
        <taxon>Bacillati</taxon>
        <taxon>Bacillota</taxon>
        <taxon>Bacilli</taxon>
        <taxon>Bacillales</taxon>
        <taxon>Bacillaceae</taxon>
        <taxon>Calidifontibacillus/Schinkia group</taxon>
        <taxon>Schinkia</taxon>
    </lineage>
</organism>
<feature type="binding site" evidence="1">
    <location>
        <position position="308"/>
    </location>
    <ligand>
        <name>substrate</name>
    </ligand>
</feature>
<dbReference type="PIRSF" id="PIRSF005303">
    <property type="entry name" value="Thiam_monoph_kin"/>
    <property type="match status" value="1"/>
</dbReference>
<keyword evidence="1" id="KW-0784">Thiamine biosynthesis</keyword>
<keyword evidence="1 4" id="KW-0418">Kinase</keyword>
<keyword evidence="1" id="KW-0460">Magnesium</keyword>
<evidence type="ECO:0000256" key="1">
    <source>
        <dbReference type="HAMAP-Rule" id="MF_02128"/>
    </source>
</evidence>
<keyword evidence="1" id="KW-0067">ATP-binding</keyword>
<sequence length="368" mass="40718">MGAIPKDFLNWDTGSVSASRGGTEGRELWPTEVFNLEGINLSVQDEFSFINSITPKKYKQPHLVAGIGDDAALYSGNNDVEEIVCMDTMIEEVHFNRQTMKPFHIGYKALASNISDIAAMGGVPNFYLVSIAIPKHWPDTELLEIYKGMEALADRYQMDLIGGDTVSSKHSLVITVTVIGRVLKGRHLLRKNAKANDIVFATGSLGDSMAGLELLLKSGVDFNFSKNEQALITRHQLPEPRVEIGQILAKFPRVALNDVSDGIASELNEIASVSDVTIVIEAEKLPKSSQITSFSEDQQLHWMLNGGEDYELVGTVSEEDWIEIKKECEQKNYSITKIGYVTNGPAKVLIKQGDQMNLLQKLGFNHFK</sequence>
<comment type="miscellaneous">
    <text evidence="1">Reaction mechanism of ThiL seems to utilize a direct, inline transfer of the gamma-phosphate of ATP to TMP rather than a phosphorylated enzyme intermediate.</text>
</comment>
<dbReference type="Proteomes" id="UP000027936">
    <property type="component" value="Unassembled WGS sequence"/>
</dbReference>
<accession>A0A072NHU6</accession>
<dbReference type="SUPFAM" id="SSF55326">
    <property type="entry name" value="PurM N-terminal domain-like"/>
    <property type="match status" value="1"/>
</dbReference>
<comment type="caution">
    <text evidence="1">Lacks conserved residue(s) required for the propagation of feature annotation.</text>
</comment>
<dbReference type="GO" id="GO:0009030">
    <property type="term" value="F:thiamine-phosphate kinase activity"/>
    <property type="evidence" value="ECO:0007669"/>
    <property type="project" value="UniProtKB-UniRule"/>
</dbReference>
<feature type="binding site" evidence="1">
    <location>
        <position position="70"/>
    </location>
    <ligand>
        <name>Mg(2+)</name>
        <dbReference type="ChEBI" id="CHEBI:18420"/>
        <label>4</label>
    </ligand>
</feature>
<dbReference type="InterPro" id="IPR006283">
    <property type="entry name" value="ThiL-like"/>
</dbReference>
<reference evidence="4 5" key="1">
    <citation type="submission" date="2014-04" db="EMBL/GenBank/DDBJ databases">
        <title>Draft genome sequence of Bacillus azotoformans MEV2011, a (co-) denitrifying strain unable to grow in the presence of oxygen.</title>
        <authorList>
            <person name="Nielsen M."/>
            <person name="Schreiber L."/>
            <person name="Finster K."/>
            <person name="Schramm A."/>
        </authorList>
    </citation>
    <scope>NUCLEOTIDE SEQUENCE [LARGE SCALE GENOMIC DNA]</scope>
    <source>
        <strain evidence="4 5">MEV2011</strain>
    </source>
</reference>
<feature type="binding site" evidence="1">
    <location>
        <position position="87"/>
    </location>
    <ligand>
        <name>Mg(2+)</name>
        <dbReference type="ChEBI" id="CHEBI:18420"/>
        <label>2</label>
    </ligand>
</feature>
<keyword evidence="1 4" id="KW-0808">Transferase</keyword>
<feature type="binding site" evidence="1">
    <location>
        <position position="116"/>
    </location>
    <ligand>
        <name>Mg(2+)</name>
        <dbReference type="ChEBI" id="CHEBI:18420"/>
        <label>4</label>
    </ligand>
</feature>
<feature type="binding site" evidence="1">
    <location>
        <position position="87"/>
    </location>
    <ligand>
        <name>Mg(2+)</name>
        <dbReference type="ChEBI" id="CHEBI:18420"/>
        <label>1</label>
    </ligand>
</feature>
<dbReference type="InterPro" id="IPR036921">
    <property type="entry name" value="PurM-like_N_sf"/>
</dbReference>
<dbReference type="NCBIfam" id="TIGR01379">
    <property type="entry name" value="thiL"/>
    <property type="match status" value="1"/>
</dbReference>
<dbReference type="AlphaFoldDB" id="A0A072NHU6"/>
<gene>
    <name evidence="1" type="primary">thiL</name>
    <name evidence="4" type="ORF">M670_03904</name>
</gene>
<dbReference type="SUPFAM" id="SSF56042">
    <property type="entry name" value="PurM C-terminal domain-like"/>
    <property type="match status" value="1"/>
</dbReference>
<feature type="binding site" evidence="1">
    <location>
        <position position="364"/>
    </location>
    <ligand>
        <name>substrate</name>
    </ligand>
</feature>
<evidence type="ECO:0000259" key="3">
    <source>
        <dbReference type="Pfam" id="PF02769"/>
    </source>
</evidence>
<feature type="binding site" evidence="1">
    <location>
        <begin position="163"/>
        <end position="164"/>
    </location>
    <ligand>
        <name>ATP</name>
        <dbReference type="ChEBI" id="CHEBI:30616"/>
    </ligand>
</feature>
<feature type="binding site" evidence="1">
    <location>
        <position position="261"/>
    </location>
    <ligand>
        <name>Mg(2+)</name>
        <dbReference type="ChEBI" id="CHEBI:18420"/>
        <label>5</label>
    </ligand>
</feature>
<keyword evidence="1" id="KW-0547">Nucleotide-binding</keyword>
<keyword evidence="1" id="KW-0479">Metal-binding</keyword>
<dbReference type="HAMAP" id="MF_02128">
    <property type="entry name" value="TMP_kinase"/>
    <property type="match status" value="1"/>
</dbReference>
<feature type="domain" description="PurM-like N-terminal" evidence="2">
    <location>
        <begin position="68"/>
        <end position="182"/>
    </location>
</feature>
<dbReference type="GO" id="GO:0000287">
    <property type="term" value="F:magnesium ion binding"/>
    <property type="evidence" value="ECO:0007669"/>
    <property type="project" value="UniProtKB-UniRule"/>
</dbReference>
<evidence type="ECO:0000313" key="5">
    <source>
        <dbReference type="Proteomes" id="UP000027936"/>
    </source>
</evidence>
<dbReference type="PANTHER" id="PTHR30270:SF0">
    <property type="entry name" value="THIAMINE-MONOPHOSPHATE KINASE"/>
    <property type="match status" value="1"/>
</dbReference>
<dbReference type="UniPathway" id="UPA00060">
    <property type="reaction ID" value="UER00142"/>
</dbReference>
<comment type="catalytic activity">
    <reaction evidence="1">
        <text>thiamine phosphate + ATP = thiamine diphosphate + ADP</text>
        <dbReference type="Rhea" id="RHEA:15913"/>
        <dbReference type="ChEBI" id="CHEBI:30616"/>
        <dbReference type="ChEBI" id="CHEBI:37575"/>
        <dbReference type="ChEBI" id="CHEBI:58937"/>
        <dbReference type="ChEBI" id="CHEBI:456216"/>
        <dbReference type="EC" id="2.7.4.16"/>
    </reaction>
</comment>
<comment type="similarity">
    <text evidence="1">Belongs to the thiamine-monophosphate kinase family.</text>
</comment>
<feature type="binding site" evidence="1">
    <location>
        <position position="260"/>
    </location>
    <ligand>
        <name>ATP</name>
        <dbReference type="ChEBI" id="CHEBI:30616"/>
    </ligand>
</feature>
<dbReference type="GO" id="GO:0005524">
    <property type="term" value="F:ATP binding"/>
    <property type="evidence" value="ECO:0007669"/>
    <property type="project" value="UniProtKB-UniRule"/>
</dbReference>
<protein>
    <recommendedName>
        <fullName evidence="1">Thiamine-monophosphate kinase</fullName>
        <shortName evidence="1">TMP kinase</shortName>
        <shortName evidence="1">Thiamine-phosphate kinase</shortName>
        <ecNumber evidence="1">2.7.4.16</ecNumber>
    </recommendedName>
</protein>
<dbReference type="InterPro" id="IPR036676">
    <property type="entry name" value="PurM-like_C_sf"/>
</dbReference>
<dbReference type="GO" id="GO:0009229">
    <property type="term" value="P:thiamine diphosphate biosynthetic process"/>
    <property type="evidence" value="ECO:0007669"/>
    <property type="project" value="UniProtKB-UniRule"/>
</dbReference>
<dbReference type="CDD" id="cd02194">
    <property type="entry name" value="ThiL"/>
    <property type="match status" value="1"/>
</dbReference>
<dbReference type="InterPro" id="IPR016188">
    <property type="entry name" value="PurM-like_N"/>
</dbReference>
<dbReference type="InterPro" id="IPR010918">
    <property type="entry name" value="PurM-like_C_dom"/>
</dbReference>
<name>A0A072NHU6_SCHAZ</name>
<feature type="binding site" evidence="1">
    <location>
        <position position="116"/>
    </location>
    <ligand>
        <name>Mg(2+)</name>
        <dbReference type="ChEBI" id="CHEBI:18420"/>
        <label>2</label>
    </ligand>
</feature>
<dbReference type="GO" id="GO:0009228">
    <property type="term" value="P:thiamine biosynthetic process"/>
    <property type="evidence" value="ECO:0007669"/>
    <property type="project" value="UniProtKB-KW"/>
</dbReference>
<dbReference type="EC" id="2.7.4.16" evidence="1"/>
<dbReference type="Gene3D" id="3.30.1330.10">
    <property type="entry name" value="PurM-like, N-terminal domain"/>
    <property type="match status" value="1"/>
</dbReference>
<dbReference type="PATRIC" id="fig|1348973.3.peg.3786"/>
<comment type="function">
    <text evidence="1">Catalyzes the ATP-dependent phosphorylation of thiamine-monophosphate (TMP) to form thiamine-pyrophosphate (TPP), the active form of vitamin B1.</text>
</comment>
<evidence type="ECO:0000313" key="4">
    <source>
        <dbReference type="EMBL" id="KEF36822.1"/>
    </source>
</evidence>
<comment type="caution">
    <text evidence="4">The sequence shown here is derived from an EMBL/GenBank/DDBJ whole genome shotgun (WGS) entry which is preliminary data.</text>
</comment>
<evidence type="ECO:0000259" key="2">
    <source>
        <dbReference type="Pfam" id="PF00586"/>
    </source>
</evidence>
<dbReference type="PANTHER" id="PTHR30270">
    <property type="entry name" value="THIAMINE-MONOPHOSPHATE KINASE"/>
    <property type="match status" value="1"/>
</dbReference>
<feature type="binding site" evidence="1">
    <location>
        <position position="146"/>
    </location>
    <ligand>
        <name>ATP</name>
        <dbReference type="ChEBI" id="CHEBI:30616"/>
    </ligand>
</feature>
<dbReference type="Gene3D" id="3.90.650.10">
    <property type="entry name" value="PurM-like C-terminal domain"/>
    <property type="match status" value="1"/>
</dbReference>
<feature type="binding site" evidence="1">
    <location>
        <position position="164"/>
    </location>
    <ligand>
        <name>Mg(2+)</name>
        <dbReference type="ChEBI" id="CHEBI:18420"/>
        <label>1</label>
    </ligand>
</feature>
<feature type="binding site" evidence="1">
    <location>
        <position position="70"/>
    </location>
    <ligand>
        <name>Mg(2+)</name>
        <dbReference type="ChEBI" id="CHEBI:18420"/>
        <label>3</label>
    </ligand>
</feature>
<proteinExistence type="inferred from homology"/>
<dbReference type="Pfam" id="PF00586">
    <property type="entry name" value="AIRS"/>
    <property type="match status" value="1"/>
</dbReference>
<dbReference type="EMBL" id="JJRY01000021">
    <property type="protein sequence ID" value="KEF36822.1"/>
    <property type="molecule type" value="Genomic_DNA"/>
</dbReference>
<feature type="binding site" evidence="1">
    <location>
        <position position="94"/>
    </location>
    <ligand>
        <name>substrate</name>
    </ligand>
</feature>